<dbReference type="Pfam" id="PF03592">
    <property type="entry name" value="Terminase_2"/>
    <property type="match status" value="1"/>
</dbReference>
<evidence type="ECO:0008006" key="2">
    <source>
        <dbReference type="Google" id="ProtNLM"/>
    </source>
</evidence>
<comment type="caution">
    <text evidence="1">The sequence shown here is derived from an EMBL/GenBank/DDBJ whole genome shotgun (WGS) entry which is preliminary data.</text>
</comment>
<dbReference type="EMBL" id="BART01030612">
    <property type="protein sequence ID" value="GAH18083.1"/>
    <property type="molecule type" value="Genomic_DNA"/>
</dbReference>
<protein>
    <recommendedName>
        <fullName evidence="2">Terminase small subunit</fullName>
    </recommendedName>
</protein>
<dbReference type="InterPro" id="IPR005335">
    <property type="entry name" value="Terminase_ssu"/>
</dbReference>
<organism evidence="1">
    <name type="scientific">marine sediment metagenome</name>
    <dbReference type="NCBI Taxonomy" id="412755"/>
    <lineage>
        <taxon>unclassified sequences</taxon>
        <taxon>metagenomes</taxon>
        <taxon>ecological metagenomes</taxon>
    </lineage>
</organism>
<gene>
    <name evidence="1" type="ORF">S01H4_53394</name>
</gene>
<sequence length="166" mass="18485">MYQRDAYVDAGYSNNSTMAVIDAHASRLANNGKILSRLEELKQATEDTTIADVKERKQRLTEIVRATIPDFVDGDSIIVEKNSPNVGAVSEITTHTRVFRKGGEPIVITNLKLHSLIQAIAELNKMERVYESEGTTNITNKILNINVISESARKATERIVEGERTE</sequence>
<proteinExistence type="predicted"/>
<evidence type="ECO:0000313" key="1">
    <source>
        <dbReference type="EMBL" id="GAH18083.1"/>
    </source>
</evidence>
<reference evidence="1" key="1">
    <citation type="journal article" date="2014" name="Front. Microbiol.">
        <title>High frequency of phylogenetically diverse reductive dehalogenase-homologous genes in deep subseafloor sedimentary metagenomes.</title>
        <authorList>
            <person name="Kawai M."/>
            <person name="Futagami T."/>
            <person name="Toyoda A."/>
            <person name="Takaki Y."/>
            <person name="Nishi S."/>
            <person name="Hori S."/>
            <person name="Arai W."/>
            <person name="Tsubouchi T."/>
            <person name="Morono Y."/>
            <person name="Uchiyama I."/>
            <person name="Ito T."/>
            <person name="Fujiyama A."/>
            <person name="Inagaki F."/>
            <person name="Takami H."/>
        </authorList>
    </citation>
    <scope>NUCLEOTIDE SEQUENCE</scope>
    <source>
        <strain evidence="1">Expedition CK06-06</strain>
    </source>
</reference>
<dbReference type="AlphaFoldDB" id="X1FBF6"/>
<accession>X1FBF6</accession>
<dbReference type="GO" id="GO:0051276">
    <property type="term" value="P:chromosome organization"/>
    <property type="evidence" value="ECO:0007669"/>
    <property type="project" value="InterPro"/>
</dbReference>
<name>X1FBF6_9ZZZZ</name>